<evidence type="ECO:0000313" key="3">
    <source>
        <dbReference type="EMBL" id="NHA33241.1"/>
    </source>
</evidence>
<dbReference type="Proteomes" id="UP000572988">
    <property type="component" value="Unassembled WGS sequence"/>
</dbReference>
<evidence type="ECO:0000313" key="4">
    <source>
        <dbReference type="EMBL" id="SUM88107.1"/>
    </source>
</evidence>
<keyword evidence="1" id="KW-0175">Coiled coil</keyword>
<dbReference type="Proteomes" id="UP000264146">
    <property type="component" value="Chromosome"/>
</dbReference>
<evidence type="ECO:0000313" key="6">
    <source>
        <dbReference type="Proteomes" id="UP000572988"/>
    </source>
</evidence>
<feature type="coiled-coil region" evidence="1">
    <location>
        <begin position="84"/>
        <end position="111"/>
    </location>
</feature>
<dbReference type="EMBL" id="UHEF01000001">
    <property type="protein sequence ID" value="SUM88107.1"/>
    <property type="molecule type" value="Genomic_DNA"/>
</dbReference>
<gene>
    <name evidence="3" type="ORF">C1O36_01645</name>
    <name evidence="4" type="ORF">NCTC12218_00922</name>
</gene>
<sequence>MVQLLRAYFERFFYELYHQVFSQYLNHLDLKIHDIDQALYYMQHKKVQLQLMIDRRTIELENKYIDLMDQHHIQCAKNIYGVDINTIKDDLNEIEKEYAQLESFYQQLNEDKNYVKRECDLLQLLLRAY</sequence>
<accession>A0A7Z7QP85</accession>
<organism evidence="4">
    <name type="scientific">Staphylococcus schleiferi</name>
    <dbReference type="NCBI Taxonomy" id="1295"/>
    <lineage>
        <taxon>Bacteria</taxon>
        <taxon>Bacillati</taxon>
        <taxon>Bacillota</taxon>
        <taxon>Bacilli</taxon>
        <taxon>Bacillales</taxon>
        <taxon>Staphylococcaceae</taxon>
        <taxon>Staphylococcus</taxon>
    </lineage>
</organism>
<dbReference type="GeneID" id="93789636"/>
<dbReference type="EMBL" id="POVK01000003">
    <property type="protein sequence ID" value="NHA33241.1"/>
    <property type="molecule type" value="Genomic_DNA"/>
</dbReference>
<proteinExistence type="predicted"/>
<protein>
    <submittedName>
        <fullName evidence="4">Putative staphylococcal protein</fullName>
    </submittedName>
</protein>
<reference evidence="4" key="2">
    <citation type="submission" date="2018-06" db="EMBL/GenBank/DDBJ databases">
        <authorList>
            <consortium name="Pathogen Informatics"/>
            <person name="Doyle S."/>
        </authorList>
    </citation>
    <scope>NUCLEOTIDE SEQUENCE [LARGE SCALE GENOMIC DNA]</scope>
    <source>
        <strain evidence="4">NCTC12218</strain>
    </source>
</reference>
<evidence type="ECO:0000256" key="1">
    <source>
        <dbReference type="SAM" id="Coils"/>
    </source>
</evidence>
<reference evidence="2 5" key="3">
    <citation type="submission" date="2020-11" db="EMBL/GenBank/DDBJ databases">
        <authorList>
            <consortium name="Pathogen Informatics"/>
        </authorList>
    </citation>
    <scope>NUCLEOTIDE SEQUENCE [LARGE SCALE GENOMIC DNA]</scope>
    <source>
        <strain evidence="2 5">NCTC12218</strain>
    </source>
</reference>
<evidence type="ECO:0000313" key="2">
    <source>
        <dbReference type="EMBL" id="CAD7359316.1"/>
    </source>
</evidence>
<reference evidence="3 6" key="1">
    <citation type="submission" date="2018-01" db="EMBL/GenBank/DDBJ databases">
        <title>Complete genome sequence of Staphylococcus Scheliferi isolated from human.</title>
        <authorList>
            <person name="Abouelkhair M.A."/>
            <person name="Bemis D.A."/>
            <person name="Kania S.A."/>
        </authorList>
    </citation>
    <scope>NUCLEOTIDE SEQUENCE [LARGE SCALE GENOMIC DNA]</scope>
    <source>
        <strain evidence="3 6">ATCC 43808</strain>
    </source>
</reference>
<keyword evidence="6" id="KW-1185">Reference proteome</keyword>
<dbReference type="EMBL" id="LR962863">
    <property type="protein sequence ID" value="CAD7359316.1"/>
    <property type="molecule type" value="Genomic_DNA"/>
</dbReference>
<name>A0A7Z7QP85_STASC</name>
<dbReference type="AlphaFoldDB" id="A0A7Z7QP85"/>
<dbReference type="RefSeq" id="WP_016425509.1">
    <property type="nucleotide sequence ID" value="NZ_CABKRV010000001.1"/>
</dbReference>
<evidence type="ECO:0000313" key="5">
    <source>
        <dbReference type="Proteomes" id="UP000264146"/>
    </source>
</evidence>